<dbReference type="Proteomes" id="UP000077266">
    <property type="component" value="Unassembled WGS sequence"/>
</dbReference>
<organism evidence="2 3">
    <name type="scientific">Exidia glandulosa HHB12029</name>
    <dbReference type="NCBI Taxonomy" id="1314781"/>
    <lineage>
        <taxon>Eukaryota</taxon>
        <taxon>Fungi</taxon>
        <taxon>Dikarya</taxon>
        <taxon>Basidiomycota</taxon>
        <taxon>Agaricomycotina</taxon>
        <taxon>Agaricomycetes</taxon>
        <taxon>Auriculariales</taxon>
        <taxon>Exidiaceae</taxon>
        <taxon>Exidia</taxon>
    </lineage>
</organism>
<feature type="compositionally biased region" description="Acidic residues" evidence="1">
    <location>
        <begin position="155"/>
        <end position="164"/>
    </location>
</feature>
<evidence type="ECO:0000313" key="3">
    <source>
        <dbReference type="Proteomes" id="UP000077266"/>
    </source>
</evidence>
<dbReference type="AlphaFoldDB" id="A0A166MFR1"/>
<gene>
    <name evidence="2" type="ORF">EXIGLDRAFT_784465</name>
</gene>
<feature type="non-terminal residue" evidence="2">
    <location>
        <position position="349"/>
    </location>
</feature>
<sequence length="349" mass="39517">MDSETTEISSIRLDRFDPVADTTSPIYRFITHPDAPNKRLLERPPHKGDMLEETPELCFLEHIRAIHRGVAGVPYFARCIEASRHRTALAVTHESVQTYIDLVVRLGVILSALPALLNKSYLSRDAAAEYLYDFESVTADRPAEETSTGDRDVPDYDPDADSDAEGENFALAENAVVGQHVHKVTVRDSQTIIDFYEAADVFAAYPIQNFLARIFATLRCIIKHPTPTFQKYRLDTLATEIIDMIASYLCRDDQMNLGLTSKIMRGVCKRRTQRRATFVMWTCDETIKANRRKGMSTANAFLHALSESCADLVASINNWLVWDSYRHNVRELEVVNHWVVMTPGYADSP</sequence>
<dbReference type="EMBL" id="KV427257">
    <property type="protein sequence ID" value="KZV77980.1"/>
    <property type="molecule type" value="Genomic_DNA"/>
</dbReference>
<feature type="compositionally biased region" description="Basic and acidic residues" evidence="1">
    <location>
        <begin position="141"/>
        <end position="154"/>
    </location>
</feature>
<keyword evidence="3" id="KW-1185">Reference proteome</keyword>
<accession>A0A166MFR1</accession>
<evidence type="ECO:0000313" key="2">
    <source>
        <dbReference type="EMBL" id="KZV77980.1"/>
    </source>
</evidence>
<evidence type="ECO:0008006" key="4">
    <source>
        <dbReference type="Google" id="ProtNLM"/>
    </source>
</evidence>
<evidence type="ECO:0000256" key="1">
    <source>
        <dbReference type="SAM" id="MobiDB-lite"/>
    </source>
</evidence>
<proteinExistence type="predicted"/>
<reference evidence="2 3" key="1">
    <citation type="journal article" date="2016" name="Mol. Biol. Evol.">
        <title>Comparative Genomics of Early-Diverging Mushroom-Forming Fungi Provides Insights into the Origins of Lignocellulose Decay Capabilities.</title>
        <authorList>
            <person name="Nagy L.G."/>
            <person name="Riley R."/>
            <person name="Tritt A."/>
            <person name="Adam C."/>
            <person name="Daum C."/>
            <person name="Floudas D."/>
            <person name="Sun H."/>
            <person name="Yadav J.S."/>
            <person name="Pangilinan J."/>
            <person name="Larsson K.H."/>
            <person name="Matsuura K."/>
            <person name="Barry K."/>
            <person name="Labutti K."/>
            <person name="Kuo R."/>
            <person name="Ohm R.A."/>
            <person name="Bhattacharya S.S."/>
            <person name="Shirouzu T."/>
            <person name="Yoshinaga Y."/>
            <person name="Martin F.M."/>
            <person name="Grigoriev I.V."/>
            <person name="Hibbett D.S."/>
        </authorList>
    </citation>
    <scope>NUCLEOTIDE SEQUENCE [LARGE SCALE GENOMIC DNA]</scope>
    <source>
        <strain evidence="2 3">HHB12029</strain>
    </source>
</reference>
<name>A0A166MFR1_EXIGL</name>
<protein>
    <recommendedName>
        <fullName evidence="4">F-box domain-containing protein</fullName>
    </recommendedName>
</protein>
<dbReference type="InParanoid" id="A0A166MFR1"/>
<feature type="region of interest" description="Disordered" evidence="1">
    <location>
        <begin position="141"/>
        <end position="164"/>
    </location>
</feature>